<dbReference type="AlphaFoldDB" id="R0K5D0"/>
<name>R0K5D0_EXST2</name>
<evidence type="ECO:0000313" key="3">
    <source>
        <dbReference type="Proteomes" id="UP000016935"/>
    </source>
</evidence>
<sequence>MGATTRARTGNSKPRIISNLESALPPTTSTKANTSKPRATKNNGSKVAGGRVTKAKSGTTATPTTSATATAKKDKPSANVKTVKKPRTKTEKAVDSVVGTAEKVVGDLQGKPGKKAAGTSKMRGTDSTTTTTTTTTTKRARASVKT</sequence>
<dbReference type="RefSeq" id="XP_008029235.1">
    <property type="nucleotide sequence ID" value="XM_008031044.1"/>
</dbReference>
<dbReference type="Proteomes" id="UP000016935">
    <property type="component" value="Unassembled WGS sequence"/>
</dbReference>
<evidence type="ECO:0000313" key="2">
    <source>
        <dbReference type="EMBL" id="EOA83552.1"/>
    </source>
</evidence>
<reference evidence="2 3" key="1">
    <citation type="journal article" date="2012" name="PLoS Pathog.">
        <title>Diverse lifestyles and strategies of plant pathogenesis encoded in the genomes of eighteen Dothideomycetes fungi.</title>
        <authorList>
            <person name="Ohm R.A."/>
            <person name="Feau N."/>
            <person name="Henrissat B."/>
            <person name="Schoch C.L."/>
            <person name="Horwitz B.A."/>
            <person name="Barry K.W."/>
            <person name="Condon B.J."/>
            <person name="Copeland A.C."/>
            <person name="Dhillon B."/>
            <person name="Glaser F."/>
            <person name="Hesse C.N."/>
            <person name="Kosti I."/>
            <person name="LaButti K."/>
            <person name="Lindquist E.A."/>
            <person name="Lucas S."/>
            <person name="Salamov A.A."/>
            <person name="Bradshaw R.E."/>
            <person name="Ciuffetti L."/>
            <person name="Hamelin R.C."/>
            <person name="Kema G.H.J."/>
            <person name="Lawrence C."/>
            <person name="Scott J.A."/>
            <person name="Spatafora J.W."/>
            <person name="Turgeon B.G."/>
            <person name="de Wit P.J.G.M."/>
            <person name="Zhong S."/>
            <person name="Goodwin S.B."/>
            <person name="Grigoriev I.V."/>
        </authorList>
    </citation>
    <scope>NUCLEOTIDE SEQUENCE [LARGE SCALE GENOMIC DNA]</scope>
    <source>
        <strain evidence="3">28A</strain>
    </source>
</reference>
<dbReference type="HOGENOM" id="CLU_1778624_0_0_1"/>
<dbReference type="EMBL" id="KB908833">
    <property type="protein sequence ID" value="EOA83552.1"/>
    <property type="molecule type" value="Genomic_DNA"/>
</dbReference>
<proteinExistence type="predicted"/>
<feature type="region of interest" description="Disordered" evidence="1">
    <location>
        <begin position="1"/>
        <end position="146"/>
    </location>
</feature>
<feature type="compositionally biased region" description="Low complexity" evidence="1">
    <location>
        <begin position="55"/>
        <end position="70"/>
    </location>
</feature>
<dbReference type="GeneID" id="19397590"/>
<protein>
    <submittedName>
        <fullName evidence="2">Uncharacterized protein</fullName>
    </submittedName>
</protein>
<feature type="compositionally biased region" description="Low complexity" evidence="1">
    <location>
        <begin position="128"/>
        <end position="137"/>
    </location>
</feature>
<gene>
    <name evidence="2" type="ORF">SETTUDRAFT_156068</name>
</gene>
<reference evidence="2 3" key="2">
    <citation type="journal article" date="2013" name="PLoS Genet.">
        <title>Comparative genome structure, secondary metabolite, and effector coding capacity across Cochliobolus pathogens.</title>
        <authorList>
            <person name="Condon B.J."/>
            <person name="Leng Y."/>
            <person name="Wu D."/>
            <person name="Bushley K.E."/>
            <person name="Ohm R.A."/>
            <person name="Otillar R."/>
            <person name="Martin J."/>
            <person name="Schackwitz W."/>
            <person name="Grimwood J."/>
            <person name="MohdZainudin N."/>
            <person name="Xue C."/>
            <person name="Wang R."/>
            <person name="Manning V.A."/>
            <person name="Dhillon B."/>
            <person name="Tu Z.J."/>
            <person name="Steffenson B.J."/>
            <person name="Salamov A."/>
            <person name="Sun H."/>
            <person name="Lowry S."/>
            <person name="LaButti K."/>
            <person name="Han J."/>
            <person name="Copeland A."/>
            <person name="Lindquist E."/>
            <person name="Barry K."/>
            <person name="Schmutz J."/>
            <person name="Baker S.E."/>
            <person name="Ciuffetti L.M."/>
            <person name="Grigoriev I.V."/>
            <person name="Zhong S."/>
            <person name="Turgeon B.G."/>
        </authorList>
    </citation>
    <scope>NUCLEOTIDE SEQUENCE [LARGE SCALE GENOMIC DNA]</scope>
    <source>
        <strain evidence="3">28A</strain>
    </source>
</reference>
<organism evidence="2 3">
    <name type="scientific">Exserohilum turcicum (strain 28A)</name>
    <name type="common">Northern leaf blight fungus</name>
    <name type="synonym">Setosphaeria turcica</name>
    <dbReference type="NCBI Taxonomy" id="671987"/>
    <lineage>
        <taxon>Eukaryota</taxon>
        <taxon>Fungi</taxon>
        <taxon>Dikarya</taxon>
        <taxon>Ascomycota</taxon>
        <taxon>Pezizomycotina</taxon>
        <taxon>Dothideomycetes</taxon>
        <taxon>Pleosporomycetidae</taxon>
        <taxon>Pleosporales</taxon>
        <taxon>Pleosporineae</taxon>
        <taxon>Pleosporaceae</taxon>
        <taxon>Exserohilum</taxon>
    </lineage>
</organism>
<feature type="compositionally biased region" description="Polar residues" evidence="1">
    <location>
        <begin position="1"/>
        <end position="12"/>
    </location>
</feature>
<keyword evidence="3" id="KW-1185">Reference proteome</keyword>
<accession>R0K5D0</accession>
<feature type="compositionally biased region" description="Polar residues" evidence="1">
    <location>
        <begin position="19"/>
        <end position="45"/>
    </location>
</feature>
<evidence type="ECO:0000256" key="1">
    <source>
        <dbReference type="SAM" id="MobiDB-lite"/>
    </source>
</evidence>
<dbReference type="OrthoDB" id="5426707at2759"/>